<sequence length="158" mass="17697">MTTASRLSYKNATVALCAINVLAVALLLRSHFSSWPRIAGGHRFDSALGKLSGKTGFYSLAAQLRYIWESEELRRAMEPVDLIRRVKEIEQEAYGEPGMSATQEGTAAVDLSKRLKDLRQGNDGSSQRALEEWRKRKMERARQRAIEKDGMMPGAKTP</sequence>
<dbReference type="AlphaFoldDB" id="A0A3B6QKV7"/>
<dbReference type="PANTHER" id="PTHR33344">
    <property type="entry name" value="OS02G0761600 PROTEIN"/>
    <property type="match status" value="1"/>
</dbReference>
<reference evidence="3" key="2">
    <citation type="submission" date="2018-10" db="UniProtKB">
        <authorList>
            <consortium name="EnsemblPlants"/>
        </authorList>
    </citation>
    <scope>IDENTIFICATION</scope>
</reference>
<reference evidence="3" key="1">
    <citation type="submission" date="2018-08" db="EMBL/GenBank/DDBJ databases">
        <authorList>
            <person name="Rossello M."/>
        </authorList>
    </citation>
    <scope>NUCLEOTIDE SEQUENCE [LARGE SCALE GENOMIC DNA]</scope>
    <source>
        <strain evidence="3">cv. Chinese Spring</strain>
    </source>
</reference>
<dbReference type="EnsemblPlants" id="TraesCS6D02G374300.1">
    <property type="protein sequence ID" value="TraesCS6D02G374300.1"/>
    <property type="gene ID" value="TraesCS6D02G374300"/>
</dbReference>
<dbReference type="PANTHER" id="PTHR33344:SF7">
    <property type="entry name" value="TRANSMEMBRANE PROTEIN"/>
    <property type="match status" value="1"/>
</dbReference>
<feature type="transmembrane region" description="Helical" evidence="2">
    <location>
        <begin position="12"/>
        <end position="28"/>
    </location>
</feature>
<dbReference type="Proteomes" id="UP000019116">
    <property type="component" value="Chromosome 6D"/>
</dbReference>
<organism evidence="3">
    <name type="scientific">Triticum aestivum</name>
    <name type="common">Wheat</name>
    <dbReference type="NCBI Taxonomy" id="4565"/>
    <lineage>
        <taxon>Eukaryota</taxon>
        <taxon>Viridiplantae</taxon>
        <taxon>Streptophyta</taxon>
        <taxon>Embryophyta</taxon>
        <taxon>Tracheophyta</taxon>
        <taxon>Spermatophyta</taxon>
        <taxon>Magnoliopsida</taxon>
        <taxon>Liliopsida</taxon>
        <taxon>Poales</taxon>
        <taxon>Poaceae</taxon>
        <taxon>BOP clade</taxon>
        <taxon>Pooideae</taxon>
        <taxon>Triticodae</taxon>
        <taxon>Triticeae</taxon>
        <taxon>Triticinae</taxon>
        <taxon>Triticum</taxon>
    </lineage>
</organism>
<evidence type="ECO:0000256" key="2">
    <source>
        <dbReference type="SAM" id="Phobius"/>
    </source>
</evidence>
<protein>
    <submittedName>
        <fullName evidence="3">Uncharacterized protein</fullName>
    </submittedName>
</protein>
<keyword evidence="2" id="KW-0812">Transmembrane</keyword>
<dbReference type="OMA" id="CACNVIG"/>
<keyword evidence="2" id="KW-1133">Transmembrane helix</keyword>
<keyword evidence="4" id="KW-1185">Reference proteome</keyword>
<keyword evidence="2" id="KW-0472">Membrane</keyword>
<evidence type="ECO:0000256" key="1">
    <source>
        <dbReference type="SAM" id="MobiDB-lite"/>
    </source>
</evidence>
<feature type="region of interest" description="Disordered" evidence="1">
    <location>
        <begin position="116"/>
        <end position="158"/>
    </location>
</feature>
<accession>A0A3B6QKV7</accession>
<feature type="compositionally biased region" description="Basic and acidic residues" evidence="1">
    <location>
        <begin position="129"/>
        <end position="150"/>
    </location>
</feature>
<proteinExistence type="predicted"/>
<dbReference type="Gramene" id="TraesCS6D02G374300.1">
    <property type="protein sequence ID" value="TraesCS6D02G374300.1"/>
    <property type="gene ID" value="TraesCS6D02G374300"/>
</dbReference>
<dbReference type="OrthoDB" id="994207at2759"/>
<name>A0A3B6QKV7_WHEAT</name>
<evidence type="ECO:0000313" key="4">
    <source>
        <dbReference type="Proteomes" id="UP000019116"/>
    </source>
</evidence>
<evidence type="ECO:0000313" key="3">
    <source>
        <dbReference type="EnsemblPlants" id="TraesCS6D02G374300.1"/>
    </source>
</evidence>
<dbReference type="PaxDb" id="4565-Traes_6DL_BC09F297D.2"/>
<dbReference type="Gramene" id="TraesCS6D03G0862200.1">
    <property type="protein sequence ID" value="TraesCS6D03G0862200.1.CDS"/>
    <property type="gene ID" value="TraesCS6D03G0862200"/>
</dbReference>
<dbReference type="Gramene" id="TraesWEE_scaffold_006288_01G000500.1">
    <property type="protein sequence ID" value="TraesWEE_scaffold_006288_01G000500.1"/>
    <property type="gene ID" value="TraesWEE_scaffold_006288_01G000500"/>
</dbReference>